<dbReference type="OrthoDB" id="5296629at2"/>
<feature type="compositionally biased region" description="Basic and acidic residues" evidence="1">
    <location>
        <begin position="64"/>
        <end position="85"/>
    </location>
</feature>
<organism evidence="2 3">
    <name type="scientific">Undibacterium piscinae</name>
    <dbReference type="NCBI Taxonomy" id="2495591"/>
    <lineage>
        <taxon>Bacteria</taxon>
        <taxon>Pseudomonadati</taxon>
        <taxon>Pseudomonadota</taxon>
        <taxon>Betaproteobacteria</taxon>
        <taxon>Burkholderiales</taxon>
        <taxon>Oxalobacteraceae</taxon>
        <taxon>Undibacterium</taxon>
    </lineage>
</organism>
<dbReference type="Proteomes" id="UP000274350">
    <property type="component" value="Chromosome"/>
</dbReference>
<accession>A0A6M4A5F0</accession>
<proteinExistence type="predicted"/>
<feature type="region of interest" description="Disordered" evidence="1">
    <location>
        <begin position="64"/>
        <end position="87"/>
    </location>
</feature>
<evidence type="ECO:0000256" key="1">
    <source>
        <dbReference type="SAM" id="MobiDB-lite"/>
    </source>
</evidence>
<evidence type="ECO:0000313" key="3">
    <source>
        <dbReference type="Proteomes" id="UP000274350"/>
    </source>
</evidence>
<dbReference type="InterPro" id="IPR014991">
    <property type="entry name" value="DUF1840"/>
</dbReference>
<name>A0A6M4A5F0_9BURK</name>
<dbReference type="Pfam" id="PF08895">
    <property type="entry name" value="DUF1840"/>
    <property type="match status" value="1"/>
</dbReference>
<keyword evidence="3" id="KW-1185">Reference proteome</keyword>
<protein>
    <submittedName>
        <fullName evidence="2">DUF1840 domain-containing protein</fullName>
    </submittedName>
</protein>
<reference evidence="2 3" key="1">
    <citation type="journal article" date="2019" name="Int. J. Syst. Evol. Microbiol.">
        <title>Undibacterium piscinae sp. nov., isolated from Korean shiner intestine.</title>
        <authorList>
            <person name="Lee S.Y."/>
            <person name="Kang W."/>
            <person name="Kim P.S."/>
            <person name="Kim H.S."/>
            <person name="Sung H."/>
            <person name="Shin N.R."/>
            <person name="Whon T.W."/>
            <person name="Yun J.H."/>
            <person name="Lee J.Y."/>
            <person name="Lee J.Y."/>
            <person name="Jung M.J."/>
            <person name="Jeong Y.S."/>
            <person name="Tak E.J."/>
            <person name="Han J.E."/>
            <person name="Hyun D.W."/>
            <person name="Kang M.S."/>
            <person name="Lee K.E."/>
            <person name="Lee B.H."/>
            <person name="Bae J.W."/>
        </authorList>
    </citation>
    <scope>NUCLEOTIDE SEQUENCE [LARGE SCALE GENOMIC DNA]</scope>
    <source>
        <strain evidence="2 3">S11R28</strain>
    </source>
</reference>
<dbReference type="AlphaFoldDB" id="A0A6M4A5F0"/>
<evidence type="ECO:0000313" key="2">
    <source>
        <dbReference type="EMBL" id="QJQ06582.1"/>
    </source>
</evidence>
<sequence length="114" mass="12798">MLITFTSKAAAEVTMYKEHARRALELLNKDVNRGVLTFAETANAIKVLEAAVAESRIHPVSEDVVRDVDAHHNENGDDNEHEKPEPVSFSARMFPLLEMLHAAHKNQRDVVWGV</sequence>
<gene>
    <name evidence="2" type="ORF">EJG51_012845</name>
</gene>
<dbReference type="EMBL" id="CP051152">
    <property type="protein sequence ID" value="QJQ06582.1"/>
    <property type="molecule type" value="Genomic_DNA"/>
</dbReference>
<dbReference type="KEGG" id="upi:EJG51_012845"/>